<organism evidence="1 2">
    <name type="scientific">Xenopus laevis</name>
    <name type="common">African clawed frog</name>
    <dbReference type="NCBI Taxonomy" id="8355"/>
    <lineage>
        <taxon>Eukaryota</taxon>
        <taxon>Metazoa</taxon>
        <taxon>Chordata</taxon>
        <taxon>Craniata</taxon>
        <taxon>Vertebrata</taxon>
        <taxon>Euteleostomi</taxon>
        <taxon>Amphibia</taxon>
        <taxon>Batrachia</taxon>
        <taxon>Anura</taxon>
        <taxon>Pipoidea</taxon>
        <taxon>Pipidae</taxon>
        <taxon>Xenopodinae</taxon>
        <taxon>Xenopus</taxon>
        <taxon>Xenopus</taxon>
    </lineage>
</organism>
<dbReference type="AlphaFoldDB" id="A0A974I316"/>
<accession>A0A974I316</accession>
<evidence type="ECO:0000313" key="2">
    <source>
        <dbReference type="Proteomes" id="UP000694892"/>
    </source>
</evidence>
<dbReference type="EMBL" id="CM004466">
    <property type="protein sequence ID" value="OCT99859.1"/>
    <property type="molecule type" value="Genomic_DNA"/>
</dbReference>
<evidence type="ECO:0000313" key="1">
    <source>
        <dbReference type="EMBL" id="OCT99859.1"/>
    </source>
</evidence>
<reference evidence="2" key="1">
    <citation type="journal article" date="2016" name="Nature">
        <title>Genome evolution in the allotetraploid frog Xenopus laevis.</title>
        <authorList>
            <person name="Session A.M."/>
            <person name="Uno Y."/>
            <person name="Kwon T."/>
            <person name="Chapman J.A."/>
            <person name="Toyoda A."/>
            <person name="Takahashi S."/>
            <person name="Fukui A."/>
            <person name="Hikosaka A."/>
            <person name="Suzuki A."/>
            <person name="Kondo M."/>
            <person name="van Heeringen S.J."/>
            <person name="Quigley I."/>
            <person name="Heinz S."/>
            <person name="Ogino H."/>
            <person name="Ochi H."/>
            <person name="Hellsten U."/>
            <person name="Lyons J.B."/>
            <person name="Simakov O."/>
            <person name="Putnam N."/>
            <person name="Stites J."/>
            <person name="Kuroki Y."/>
            <person name="Tanaka T."/>
            <person name="Michiue T."/>
            <person name="Watanabe M."/>
            <person name="Bogdanovic O."/>
            <person name="Lister R."/>
            <person name="Georgiou G."/>
            <person name="Paranjpe S.S."/>
            <person name="van Kruijsbergen I."/>
            <person name="Shu S."/>
            <person name="Carlson J."/>
            <person name="Kinoshita T."/>
            <person name="Ohta Y."/>
            <person name="Mawaribuchi S."/>
            <person name="Jenkins J."/>
            <person name="Grimwood J."/>
            <person name="Schmutz J."/>
            <person name="Mitros T."/>
            <person name="Mozaffari S.V."/>
            <person name="Suzuki Y."/>
            <person name="Haramoto Y."/>
            <person name="Yamamoto T.S."/>
            <person name="Takagi C."/>
            <person name="Heald R."/>
            <person name="Miller K."/>
            <person name="Haudenschild C."/>
            <person name="Kitzman J."/>
            <person name="Nakayama T."/>
            <person name="Izutsu Y."/>
            <person name="Robert J."/>
            <person name="Fortriede J."/>
            <person name="Burns K."/>
            <person name="Lotay V."/>
            <person name="Karimi K."/>
            <person name="Yasuoka Y."/>
            <person name="Dichmann D.S."/>
            <person name="Flajnik M.F."/>
            <person name="Houston D.W."/>
            <person name="Shendure J."/>
            <person name="DuPasquier L."/>
            <person name="Vize P.D."/>
            <person name="Zorn A.M."/>
            <person name="Ito M."/>
            <person name="Marcotte E.M."/>
            <person name="Wallingford J.B."/>
            <person name="Ito Y."/>
            <person name="Asashima M."/>
            <person name="Ueno N."/>
            <person name="Matsuda Y."/>
            <person name="Veenstra G.J."/>
            <person name="Fujiyama A."/>
            <person name="Harland R.M."/>
            <person name="Taira M."/>
            <person name="Rokhsar D.S."/>
        </authorList>
    </citation>
    <scope>NUCLEOTIDE SEQUENCE [LARGE SCALE GENOMIC DNA]</scope>
    <source>
        <strain evidence="2">J</strain>
    </source>
</reference>
<name>A0A974I316_XENLA</name>
<protein>
    <submittedName>
        <fullName evidence="1">Uncharacterized protein</fullName>
    </submittedName>
</protein>
<gene>
    <name evidence="1" type="ORF">XELAEV_18005642mg</name>
</gene>
<dbReference type="Proteomes" id="UP000694892">
    <property type="component" value="Chromosome 1L"/>
</dbReference>
<proteinExistence type="predicted"/>
<sequence length="151" mass="17493">MCNYLGCMDCIHGGQMSKKETLYHNTGSLDHIFWHCPKITPIWEEVEKVLQKLPVNRTHIPPGMALLHLGIRDLPKRERLILHHIFVSTRLLIVDNWKSPYVPKITEILKKVDFNLTAEKSWAVKCGNLQTFLDRASLWLSVYPASKLSEF</sequence>